<feature type="non-terminal residue" evidence="1">
    <location>
        <position position="1"/>
    </location>
</feature>
<evidence type="ECO:0000313" key="1">
    <source>
        <dbReference type="EMBL" id="CEK56608.1"/>
    </source>
</evidence>
<reference evidence="1" key="1">
    <citation type="submission" date="2014-12" db="EMBL/GenBank/DDBJ databases">
        <title>Insight into the proteome of Arion vulgaris.</title>
        <authorList>
            <person name="Aradska J."/>
            <person name="Bulat T."/>
            <person name="Smidak R."/>
            <person name="Sarate P."/>
            <person name="Gangsoo J."/>
            <person name="Sialana F."/>
            <person name="Bilban M."/>
            <person name="Lubec G."/>
        </authorList>
    </citation>
    <scope>NUCLEOTIDE SEQUENCE</scope>
    <source>
        <tissue evidence="1">Skin</tissue>
    </source>
</reference>
<name>A0A0B6YK68_9EUPU</name>
<protein>
    <submittedName>
        <fullName evidence="1">Uncharacterized protein</fullName>
    </submittedName>
</protein>
<dbReference type="AlphaFoldDB" id="A0A0B6YK68"/>
<sequence length="93" mass="10810">KVKVEIFCKGDSSVSTDDHLNTRNIVAVETPHISTEDNDFFIDEKKKKRRDESAFYKRDGDLRTIHTVAKRGQSDNSAFYKRGTDFNSSFYKR</sequence>
<accession>A0A0B6YK68</accession>
<feature type="non-terminal residue" evidence="1">
    <location>
        <position position="93"/>
    </location>
</feature>
<dbReference type="EMBL" id="HACG01009743">
    <property type="protein sequence ID" value="CEK56608.1"/>
    <property type="molecule type" value="Transcribed_RNA"/>
</dbReference>
<proteinExistence type="predicted"/>
<gene>
    <name evidence="1" type="primary">ORF28066</name>
</gene>
<organism evidence="1">
    <name type="scientific">Arion vulgaris</name>
    <dbReference type="NCBI Taxonomy" id="1028688"/>
    <lineage>
        <taxon>Eukaryota</taxon>
        <taxon>Metazoa</taxon>
        <taxon>Spiralia</taxon>
        <taxon>Lophotrochozoa</taxon>
        <taxon>Mollusca</taxon>
        <taxon>Gastropoda</taxon>
        <taxon>Heterobranchia</taxon>
        <taxon>Euthyneura</taxon>
        <taxon>Panpulmonata</taxon>
        <taxon>Eupulmonata</taxon>
        <taxon>Stylommatophora</taxon>
        <taxon>Helicina</taxon>
        <taxon>Arionoidea</taxon>
        <taxon>Arionidae</taxon>
        <taxon>Arion</taxon>
    </lineage>
</organism>